<dbReference type="PANTHER" id="PTHR43775">
    <property type="entry name" value="FATTY ACID SYNTHASE"/>
    <property type="match status" value="1"/>
</dbReference>
<dbReference type="InterPro" id="IPR013968">
    <property type="entry name" value="PKS_KR"/>
</dbReference>
<keyword evidence="2" id="KW-0597">Phosphoprotein</keyword>
<dbReference type="Gene3D" id="1.10.1200.10">
    <property type="entry name" value="ACP-like"/>
    <property type="match status" value="1"/>
</dbReference>
<dbReference type="PANTHER" id="PTHR43775:SF29">
    <property type="entry name" value="ASPERFURANONE POLYKETIDE SYNTHASE AFOG-RELATED"/>
    <property type="match status" value="1"/>
</dbReference>
<accession>A0A7U2MYK9</accession>
<dbReference type="InterPro" id="IPR036291">
    <property type="entry name" value="NAD(P)-bd_dom_sf"/>
</dbReference>
<dbReference type="InterPro" id="IPR036736">
    <property type="entry name" value="ACP-like_sf"/>
</dbReference>
<keyword evidence="5" id="KW-1185">Reference proteome</keyword>
<reference evidence="5" key="1">
    <citation type="journal article" date="2021" name="G3 (Bethesda)">
        <title>Chromosome assembled and annotated genome sequence of Aspergillus flavus NRRL 3357.</title>
        <authorList>
            <person name="Skerker J.M."/>
            <person name="Pianalto K.M."/>
            <person name="Mondo S.J."/>
            <person name="Yang K."/>
            <person name="Arkin A.P."/>
            <person name="Keller N.P."/>
            <person name="Grigoriev I.V."/>
            <person name="Louise Glass N.L."/>
        </authorList>
    </citation>
    <scope>NUCLEOTIDE SEQUENCE [LARGE SCALE GENOMIC DNA]</scope>
    <source>
        <strain evidence="5">ATCC 200026 / FGSC A1120 / IAM 13836 / NRRL 3357 / JCM 12722 / SRRC 167</strain>
    </source>
</reference>
<dbReference type="InterPro" id="IPR006162">
    <property type="entry name" value="Ppantetheine_attach_site"/>
</dbReference>
<dbReference type="VEuPathDB" id="FungiDB:AFLA_013611"/>
<dbReference type="Proteomes" id="UP000596276">
    <property type="component" value="Chromosome 8"/>
</dbReference>
<dbReference type="InterPro" id="IPR009081">
    <property type="entry name" value="PP-bd_ACP"/>
</dbReference>
<dbReference type="SMART" id="SM00822">
    <property type="entry name" value="PKS_KR"/>
    <property type="match status" value="1"/>
</dbReference>
<dbReference type="VEuPathDB" id="FungiDB:F9C07_2247592"/>
<evidence type="ECO:0000256" key="1">
    <source>
        <dbReference type="ARBA" id="ARBA00022450"/>
    </source>
</evidence>
<dbReference type="Pfam" id="PF08659">
    <property type="entry name" value="KR"/>
    <property type="match status" value="1"/>
</dbReference>
<dbReference type="AlphaFoldDB" id="A0A7U2MYK9"/>
<evidence type="ECO:0000259" key="3">
    <source>
        <dbReference type="PROSITE" id="PS50075"/>
    </source>
</evidence>
<dbReference type="GO" id="GO:0031177">
    <property type="term" value="F:phosphopantetheine binding"/>
    <property type="evidence" value="ECO:0007669"/>
    <property type="project" value="InterPro"/>
</dbReference>
<keyword evidence="1" id="KW-0596">Phosphopantetheine</keyword>
<name>A0A7U2MYK9_ASPFN</name>
<proteinExistence type="predicted"/>
<dbReference type="PROSITE" id="PS00012">
    <property type="entry name" value="PHOSPHOPANTETHEINE"/>
    <property type="match status" value="1"/>
</dbReference>
<dbReference type="GO" id="GO:0044550">
    <property type="term" value="P:secondary metabolite biosynthetic process"/>
    <property type="evidence" value="ECO:0007669"/>
    <property type="project" value="TreeGrafter"/>
</dbReference>
<evidence type="ECO:0000313" key="4">
    <source>
        <dbReference type="EMBL" id="QRD92242.1"/>
    </source>
</evidence>
<dbReference type="InterPro" id="IPR050091">
    <property type="entry name" value="PKS_NRPS_Biosynth_Enz"/>
</dbReference>
<dbReference type="InterPro" id="IPR020806">
    <property type="entry name" value="PKS_PP-bd"/>
</dbReference>
<dbReference type="SUPFAM" id="SSF51735">
    <property type="entry name" value="NAD(P)-binding Rossmann-fold domains"/>
    <property type="match status" value="1"/>
</dbReference>
<dbReference type="GO" id="GO:0004312">
    <property type="term" value="F:fatty acid synthase activity"/>
    <property type="evidence" value="ECO:0007669"/>
    <property type="project" value="TreeGrafter"/>
</dbReference>
<dbReference type="InterPro" id="IPR057326">
    <property type="entry name" value="KR_dom"/>
</dbReference>
<dbReference type="PROSITE" id="PS50075">
    <property type="entry name" value="CARRIER"/>
    <property type="match status" value="1"/>
</dbReference>
<evidence type="ECO:0000313" key="5">
    <source>
        <dbReference type="Proteomes" id="UP000596276"/>
    </source>
</evidence>
<dbReference type="SUPFAM" id="SSF47336">
    <property type="entry name" value="ACP-like"/>
    <property type="match status" value="1"/>
</dbReference>
<dbReference type="SMART" id="SM00823">
    <property type="entry name" value="PKS_PP"/>
    <property type="match status" value="1"/>
</dbReference>
<evidence type="ECO:0000256" key="2">
    <source>
        <dbReference type="ARBA" id="ARBA00022553"/>
    </source>
</evidence>
<gene>
    <name evidence="4" type="ORF">F9C07_2247592</name>
</gene>
<dbReference type="Gene3D" id="3.40.50.720">
    <property type="entry name" value="NAD(P)-binding Rossmann-like Domain"/>
    <property type="match status" value="1"/>
</dbReference>
<organism evidence="4 5">
    <name type="scientific">Aspergillus flavus (strain ATCC 200026 / FGSC A1120 / IAM 13836 / NRRL 3357 / JCM 12722 / SRRC 167)</name>
    <dbReference type="NCBI Taxonomy" id="332952"/>
    <lineage>
        <taxon>Eukaryota</taxon>
        <taxon>Fungi</taxon>
        <taxon>Dikarya</taxon>
        <taxon>Ascomycota</taxon>
        <taxon>Pezizomycotina</taxon>
        <taxon>Eurotiomycetes</taxon>
        <taxon>Eurotiomycetidae</taxon>
        <taxon>Eurotiales</taxon>
        <taxon>Aspergillaceae</taxon>
        <taxon>Aspergillus</taxon>
        <taxon>Aspergillus subgen. Circumdati</taxon>
    </lineage>
</organism>
<protein>
    <submittedName>
        <fullName evidence="4">PKS-like enzyme</fullName>
    </submittedName>
</protein>
<feature type="domain" description="Carrier" evidence="3">
    <location>
        <begin position="357"/>
        <end position="432"/>
    </location>
</feature>
<dbReference type="GO" id="GO:0006633">
    <property type="term" value="P:fatty acid biosynthetic process"/>
    <property type="evidence" value="ECO:0007669"/>
    <property type="project" value="TreeGrafter"/>
</dbReference>
<dbReference type="Pfam" id="PF23297">
    <property type="entry name" value="ACP_SdgA_C"/>
    <property type="match status" value="1"/>
</dbReference>
<dbReference type="EMBL" id="CP044616">
    <property type="protein sequence ID" value="QRD92242.1"/>
    <property type="molecule type" value="Genomic_DNA"/>
</dbReference>
<sequence>MFNVRLIVTERPAIFRRDLEKVMELFAEGKLHYALPLKIHDISHIKHTYEEAHRGKNVDKYVFKVSPESEVEATIDNRPTFKMNQNETFVIAGGLGGIGRASVGWMAARGTKNLVLLSRFGPRTDPGIKLIEELKVMGVRVETPACDVTDINAMRAVFNKLMPEMPPIKGVIQASIIARDSLFDDLEFPDWKVAVECKTVGSWNLHTGQANYDAGNTYEDAITRYRVSIGEKAVSFDLGAMADDGILAEDKALLSRVHGYGALDLIKRETFYGMLDYYCNPDLPLLTPRESQLAFGLGTAGGDALESLDHARQPMLQPLVLEGQRRSTKTETGTRTTNMKNIERFRASESLENAAKLFAEAAIGKLAKSLATMQDGASVDRNKPLQAYGVDSLLAIELRNWISREFNADLAVFETQGSSTLGTLSMLVAGRSTIKHEKWSIMEVTLC</sequence>